<dbReference type="AlphaFoldDB" id="A0A839U1I0"/>
<dbReference type="InterPro" id="IPR003781">
    <property type="entry name" value="CoA-bd"/>
</dbReference>
<feature type="domain" description="CoA-binding" evidence="1">
    <location>
        <begin position="16"/>
        <end position="112"/>
    </location>
</feature>
<dbReference type="PANTHER" id="PTHR33303">
    <property type="entry name" value="CYTOPLASMIC PROTEIN-RELATED"/>
    <property type="match status" value="1"/>
</dbReference>
<reference evidence="2 3" key="1">
    <citation type="submission" date="2020-08" db="EMBL/GenBank/DDBJ databases">
        <title>Genomic Encyclopedia of Type Strains, Phase III (KMG-III): the genomes of soil and plant-associated and newly described type strains.</title>
        <authorList>
            <person name="Whitman W."/>
        </authorList>
    </citation>
    <scope>NUCLEOTIDE SEQUENCE [LARGE SCALE GENOMIC DNA]</scope>
    <source>
        <strain evidence="2 3">CECT 7015</strain>
    </source>
</reference>
<evidence type="ECO:0000313" key="3">
    <source>
        <dbReference type="Proteomes" id="UP000554520"/>
    </source>
</evidence>
<dbReference type="PANTHER" id="PTHR33303:SF2">
    <property type="entry name" value="COA-BINDING DOMAIN-CONTAINING PROTEIN"/>
    <property type="match status" value="1"/>
</dbReference>
<dbReference type="RefSeq" id="WP_112551333.1">
    <property type="nucleotide sequence ID" value="NZ_JACHXN010000001.1"/>
</dbReference>
<proteinExistence type="predicted"/>
<organism evidence="2 3">
    <name type="scientific">Phyllobacterium trifolii</name>
    <dbReference type="NCBI Taxonomy" id="300193"/>
    <lineage>
        <taxon>Bacteria</taxon>
        <taxon>Pseudomonadati</taxon>
        <taxon>Pseudomonadota</taxon>
        <taxon>Alphaproteobacteria</taxon>
        <taxon>Hyphomicrobiales</taxon>
        <taxon>Phyllobacteriaceae</taxon>
        <taxon>Phyllobacterium</taxon>
    </lineage>
</organism>
<sequence length="145" mass="15917">MQEHDHYSDDYIREILSSVKTIALTGASPNETRPSFSVMRFLLGQGYHVIPVNPGQAGKTILGQRVYARLADIPEPIDMVDVFRNSSAVPGVVDEALALIPPPRVIWTQLGVWDEAAARKAEAAGIQVVMNRCPAIEIPRLGMRV</sequence>
<protein>
    <recommendedName>
        <fullName evidence="1">CoA-binding domain-containing protein</fullName>
    </recommendedName>
</protein>
<keyword evidence="3" id="KW-1185">Reference proteome</keyword>
<dbReference type="EMBL" id="JACHXN010000001">
    <property type="protein sequence ID" value="MBB3143895.1"/>
    <property type="molecule type" value="Genomic_DNA"/>
</dbReference>
<dbReference type="Proteomes" id="UP000554520">
    <property type="component" value="Unassembled WGS sequence"/>
</dbReference>
<gene>
    <name evidence="2" type="ORF">FHS21_000278</name>
</gene>
<dbReference type="SUPFAM" id="SSF51735">
    <property type="entry name" value="NAD(P)-binding Rossmann-fold domains"/>
    <property type="match status" value="1"/>
</dbReference>
<evidence type="ECO:0000313" key="2">
    <source>
        <dbReference type="EMBL" id="MBB3143895.1"/>
    </source>
</evidence>
<dbReference type="Gene3D" id="3.40.50.720">
    <property type="entry name" value="NAD(P)-binding Rossmann-like Domain"/>
    <property type="match status" value="1"/>
</dbReference>
<accession>A0A839U1I0</accession>
<dbReference type="SMART" id="SM00881">
    <property type="entry name" value="CoA_binding"/>
    <property type="match status" value="1"/>
</dbReference>
<dbReference type="Pfam" id="PF13380">
    <property type="entry name" value="CoA_binding_2"/>
    <property type="match status" value="1"/>
</dbReference>
<name>A0A839U1I0_9HYPH</name>
<evidence type="ECO:0000259" key="1">
    <source>
        <dbReference type="SMART" id="SM00881"/>
    </source>
</evidence>
<dbReference type="InterPro" id="IPR036291">
    <property type="entry name" value="NAD(P)-bd_dom_sf"/>
</dbReference>
<comment type="caution">
    <text evidence="2">The sequence shown here is derived from an EMBL/GenBank/DDBJ whole genome shotgun (WGS) entry which is preliminary data.</text>
</comment>